<sequence>MVHGLLPKPLPADVLVVGQLLTHPLHPERDSFYPDKAHAEVDDLNDFHIQFRYKDLFSTDTEGRFMTNYGAKFDLGRIYRQPNLLTVKAEQMIQRTSQNPSQAFEAVCNDPEARSWIVDQLKADQPLYIVLGLTELKNATFKRAKLQDAGASKRLAETPISRDTKVPTSLRGRAEDSTLGGLGTEPSISGVFGIDVRHVRARITTPAEPHTLDDIGYRWYYYEVPGSTNKAQLMVGLGEALKANELRLMLDLSEEEAQGNLDAISKLSLDALSAAASPMLRPSEPAFRGRSPSPNPMMLRGLK</sequence>
<evidence type="ECO:0000256" key="1">
    <source>
        <dbReference type="SAM" id="MobiDB-lite"/>
    </source>
</evidence>
<gene>
    <name evidence="2" type="ORF">T440DRAFT_46501</name>
</gene>
<organism evidence="2 3">
    <name type="scientific">Plenodomus tracheiphilus IPT5</name>
    <dbReference type="NCBI Taxonomy" id="1408161"/>
    <lineage>
        <taxon>Eukaryota</taxon>
        <taxon>Fungi</taxon>
        <taxon>Dikarya</taxon>
        <taxon>Ascomycota</taxon>
        <taxon>Pezizomycotina</taxon>
        <taxon>Dothideomycetes</taxon>
        <taxon>Pleosporomycetidae</taxon>
        <taxon>Pleosporales</taxon>
        <taxon>Pleosporineae</taxon>
        <taxon>Leptosphaeriaceae</taxon>
        <taxon>Plenodomus</taxon>
    </lineage>
</organism>
<protein>
    <submittedName>
        <fullName evidence="2">Uncharacterized protein</fullName>
    </submittedName>
</protein>
<proteinExistence type="predicted"/>
<dbReference type="EMBL" id="MU006300">
    <property type="protein sequence ID" value="KAF2851887.1"/>
    <property type="molecule type" value="Genomic_DNA"/>
</dbReference>
<evidence type="ECO:0000313" key="2">
    <source>
        <dbReference type="EMBL" id="KAF2851887.1"/>
    </source>
</evidence>
<dbReference type="AlphaFoldDB" id="A0A6A7BAX5"/>
<keyword evidence="3" id="KW-1185">Reference proteome</keyword>
<dbReference type="OrthoDB" id="2408430at2759"/>
<evidence type="ECO:0000313" key="3">
    <source>
        <dbReference type="Proteomes" id="UP000799423"/>
    </source>
</evidence>
<feature type="region of interest" description="Disordered" evidence="1">
    <location>
        <begin position="280"/>
        <end position="303"/>
    </location>
</feature>
<dbReference type="Proteomes" id="UP000799423">
    <property type="component" value="Unassembled WGS sequence"/>
</dbReference>
<name>A0A6A7BAX5_9PLEO</name>
<reference evidence="2" key="1">
    <citation type="submission" date="2020-01" db="EMBL/GenBank/DDBJ databases">
        <authorList>
            <consortium name="DOE Joint Genome Institute"/>
            <person name="Haridas S."/>
            <person name="Albert R."/>
            <person name="Binder M."/>
            <person name="Bloem J."/>
            <person name="Labutti K."/>
            <person name="Salamov A."/>
            <person name="Andreopoulos B."/>
            <person name="Baker S.E."/>
            <person name="Barry K."/>
            <person name="Bills G."/>
            <person name="Bluhm B.H."/>
            <person name="Cannon C."/>
            <person name="Castanera R."/>
            <person name="Culley D.E."/>
            <person name="Daum C."/>
            <person name="Ezra D."/>
            <person name="Gonzalez J.B."/>
            <person name="Henrissat B."/>
            <person name="Kuo A."/>
            <person name="Liang C."/>
            <person name="Lipzen A."/>
            <person name="Lutzoni F."/>
            <person name="Magnuson J."/>
            <person name="Mondo S."/>
            <person name="Nolan M."/>
            <person name="Ohm R."/>
            <person name="Pangilinan J."/>
            <person name="Park H.-J."/>
            <person name="Ramirez L."/>
            <person name="Alfaro M."/>
            <person name="Sun H."/>
            <person name="Tritt A."/>
            <person name="Yoshinaga Y."/>
            <person name="Zwiers L.-H."/>
            <person name="Turgeon B.G."/>
            <person name="Goodwin S.B."/>
            <person name="Spatafora J.W."/>
            <person name="Crous P.W."/>
            <person name="Grigoriev I.V."/>
        </authorList>
    </citation>
    <scope>NUCLEOTIDE SEQUENCE</scope>
    <source>
        <strain evidence="2">IPT5</strain>
    </source>
</reference>
<accession>A0A6A7BAX5</accession>